<reference evidence="3 4" key="1">
    <citation type="submission" date="2023-03" db="EMBL/GenBank/DDBJ databases">
        <authorList>
            <person name="Shen W."/>
            <person name="Cai J."/>
        </authorList>
    </citation>
    <scope>NUCLEOTIDE SEQUENCE [LARGE SCALE GENOMIC DNA]</scope>
    <source>
        <strain evidence="2">P33-2</strain>
        <strain evidence="3 4">Y2</strain>
    </source>
</reference>
<dbReference type="InterPro" id="IPR053842">
    <property type="entry name" value="NikA-like"/>
</dbReference>
<protein>
    <submittedName>
        <fullName evidence="3">Plasmid mobilization relaxosome protein MobC</fullName>
    </submittedName>
</protein>
<dbReference type="AlphaFoldDB" id="A0AAW8SFJ9"/>
<sequence>MGKNKNRKRKHRREVAFSEEENSYIDKKIDQSPYDNFQNFARIMLITGEIVHVDYSELRTLNQEVGRIGNNVNQMARLANQFEEISPDDIQMLLNDVRSLQMMVTAALKKEMQREK</sequence>
<dbReference type="Proteomes" id="UP001260773">
    <property type="component" value="Unassembled WGS sequence"/>
</dbReference>
<dbReference type="Pfam" id="PF21983">
    <property type="entry name" value="NikA-like"/>
    <property type="match status" value="1"/>
</dbReference>
<evidence type="ECO:0000313" key="4">
    <source>
        <dbReference type="Proteomes" id="UP001264335"/>
    </source>
</evidence>
<accession>A0AAW8SFJ9</accession>
<comment type="caution">
    <text evidence="3">The sequence shown here is derived from an EMBL/GenBank/DDBJ whole genome shotgun (WGS) entry which is preliminary data.</text>
</comment>
<proteinExistence type="predicted"/>
<dbReference type="EMBL" id="JARPWY010000013">
    <property type="protein sequence ID" value="MDT2513897.1"/>
    <property type="molecule type" value="Genomic_DNA"/>
</dbReference>
<name>A0AAW8SFJ9_ENTAV</name>
<evidence type="ECO:0000313" key="3">
    <source>
        <dbReference type="EMBL" id="MDT2513897.1"/>
    </source>
</evidence>
<feature type="region of interest" description="Disordered" evidence="1">
    <location>
        <begin position="1"/>
        <end position="20"/>
    </location>
</feature>
<organism evidence="3 4">
    <name type="scientific">Enterococcus avium</name>
    <name type="common">Streptococcus avium</name>
    <dbReference type="NCBI Taxonomy" id="33945"/>
    <lineage>
        <taxon>Bacteria</taxon>
        <taxon>Bacillati</taxon>
        <taxon>Bacillota</taxon>
        <taxon>Bacilli</taxon>
        <taxon>Lactobacillales</taxon>
        <taxon>Enterococcaceae</taxon>
        <taxon>Enterococcus</taxon>
    </lineage>
</organism>
<dbReference type="EMBL" id="JARPWH010000012">
    <property type="protein sequence ID" value="MDT2401766.1"/>
    <property type="molecule type" value="Genomic_DNA"/>
</dbReference>
<dbReference type="Proteomes" id="UP001264335">
    <property type="component" value="Unassembled WGS sequence"/>
</dbReference>
<gene>
    <name evidence="3" type="primary">mobC</name>
    <name evidence="2" type="ORF">P7D43_05220</name>
    <name evidence="3" type="ORF">P7D79_06565</name>
</gene>
<dbReference type="RefSeq" id="WP_311820688.1">
    <property type="nucleotide sequence ID" value="NZ_JARPWH010000012.1"/>
</dbReference>
<evidence type="ECO:0000313" key="2">
    <source>
        <dbReference type="EMBL" id="MDT2401766.1"/>
    </source>
</evidence>
<evidence type="ECO:0000256" key="1">
    <source>
        <dbReference type="SAM" id="MobiDB-lite"/>
    </source>
</evidence>
<feature type="compositionally biased region" description="Basic residues" evidence="1">
    <location>
        <begin position="1"/>
        <end position="13"/>
    </location>
</feature>